<keyword evidence="2" id="KW-1185">Reference proteome</keyword>
<dbReference type="Proteomes" id="UP001056120">
    <property type="component" value="Linkage Group LG12"/>
</dbReference>
<accession>A0ACB9HNG1</accession>
<proteinExistence type="predicted"/>
<sequence>MTLKINRMLAFVVLLLVEMISMEAMSRSLNEASLVQKHEQWMADHGRVYKDAAEKEMRFNIFKANLEYIEAFNSEGGKSYKLGVNAFTDLTNEEFRASRNGFKVLSHLRTRDFRYENVTMVPSSMDWRQKGAVTPVKDQGQCEKHDLWMARYGRVYETKPEKEMRLNIFKKNVELIESFNSFGNRSYKLAINKFADRTKDEFKSYVIGHKDPYDLRSPLSTSFKYENVREVPPSMDWREKGAVTEVKNQGVCGSSDETCIAINEAVRAATVTGYETVPANNEALLLKAVSQQPVSVSIDANADEFSGRRDVDAAEGLCGIAMQAAFPTA</sequence>
<gene>
    <name evidence="1" type="ORF">L1987_39480</name>
</gene>
<evidence type="ECO:0000313" key="1">
    <source>
        <dbReference type="EMBL" id="KAI3796795.1"/>
    </source>
</evidence>
<reference evidence="1 2" key="2">
    <citation type="journal article" date="2022" name="Mol. Ecol. Resour.">
        <title>The genomes of chicory, endive, great burdock and yacon provide insights into Asteraceae paleo-polyploidization history and plant inulin production.</title>
        <authorList>
            <person name="Fan W."/>
            <person name="Wang S."/>
            <person name="Wang H."/>
            <person name="Wang A."/>
            <person name="Jiang F."/>
            <person name="Liu H."/>
            <person name="Zhao H."/>
            <person name="Xu D."/>
            <person name="Zhang Y."/>
        </authorList>
    </citation>
    <scope>NUCLEOTIDE SEQUENCE [LARGE SCALE GENOMIC DNA]</scope>
    <source>
        <strain evidence="2">cv. Yunnan</strain>
        <tissue evidence="1">Leaves</tissue>
    </source>
</reference>
<comment type="caution">
    <text evidence="1">The sequence shown here is derived from an EMBL/GenBank/DDBJ whole genome shotgun (WGS) entry which is preliminary data.</text>
</comment>
<organism evidence="1 2">
    <name type="scientific">Smallanthus sonchifolius</name>
    <dbReference type="NCBI Taxonomy" id="185202"/>
    <lineage>
        <taxon>Eukaryota</taxon>
        <taxon>Viridiplantae</taxon>
        <taxon>Streptophyta</taxon>
        <taxon>Embryophyta</taxon>
        <taxon>Tracheophyta</taxon>
        <taxon>Spermatophyta</taxon>
        <taxon>Magnoliopsida</taxon>
        <taxon>eudicotyledons</taxon>
        <taxon>Gunneridae</taxon>
        <taxon>Pentapetalae</taxon>
        <taxon>asterids</taxon>
        <taxon>campanulids</taxon>
        <taxon>Asterales</taxon>
        <taxon>Asteraceae</taxon>
        <taxon>Asteroideae</taxon>
        <taxon>Heliantheae alliance</taxon>
        <taxon>Millerieae</taxon>
        <taxon>Smallanthus</taxon>
    </lineage>
</organism>
<evidence type="ECO:0000313" key="2">
    <source>
        <dbReference type="Proteomes" id="UP001056120"/>
    </source>
</evidence>
<name>A0ACB9HNG1_9ASTR</name>
<reference evidence="2" key="1">
    <citation type="journal article" date="2022" name="Mol. Ecol. Resour.">
        <title>The genomes of chicory, endive, great burdock and yacon provide insights into Asteraceae palaeo-polyploidization history and plant inulin production.</title>
        <authorList>
            <person name="Fan W."/>
            <person name="Wang S."/>
            <person name="Wang H."/>
            <person name="Wang A."/>
            <person name="Jiang F."/>
            <person name="Liu H."/>
            <person name="Zhao H."/>
            <person name="Xu D."/>
            <person name="Zhang Y."/>
        </authorList>
    </citation>
    <scope>NUCLEOTIDE SEQUENCE [LARGE SCALE GENOMIC DNA]</scope>
    <source>
        <strain evidence="2">cv. Yunnan</strain>
    </source>
</reference>
<dbReference type="EMBL" id="CM042029">
    <property type="protein sequence ID" value="KAI3796795.1"/>
    <property type="molecule type" value="Genomic_DNA"/>
</dbReference>
<protein>
    <submittedName>
        <fullName evidence="1">Uncharacterized protein</fullName>
    </submittedName>
</protein>